<geneLocation type="plasmid" evidence="1 2">
    <name>pAA02</name>
</geneLocation>
<dbReference type="Proteomes" id="UP000075755">
    <property type="component" value="Plasmid pAA02"/>
</dbReference>
<protein>
    <submittedName>
        <fullName evidence="1">Uncharacterized protein</fullName>
    </submittedName>
</protein>
<organism evidence="1 2">
    <name type="scientific">Aminobacter aminovorans</name>
    <name type="common">Chelatobacter heintzii</name>
    <dbReference type="NCBI Taxonomy" id="83263"/>
    <lineage>
        <taxon>Bacteria</taxon>
        <taxon>Pseudomonadati</taxon>
        <taxon>Pseudomonadota</taxon>
        <taxon>Alphaproteobacteria</taxon>
        <taxon>Hyphomicrobiales</taxon>
        <taxon>Phyllobacteriaceae</taxon>
        <taxon>Aminobacter</taxon>
    </lineage>
</organism>
<keyword evidence="1" id="KW-0614">Plasmid</keyword>
<dbReference type="EMBL" id="CP015007">
    <property type="protein sequence ID" value="AMS45138.1"/>
    <property type="molecule type" value="Genomic_DNA"/>
</dbReference>
<accession>A0AAC8YVB1</accession>
<dbReference type="AlphaFoldDB" id="A0AAC8YVB1"/>
<evidence type="ECO:0000313" key="1">
    <source>
        <dbReference type="EMBL" id="AMS45138.1"/>
    </source>
</evidence>
<dbReference type="KEGG" id="aak:AA2016_6237"/>
<sequence length="80" mass="9224">MLLNGKLVELDQPATFYEDRFNRGQFFPHLSQAVRHAISIPSARQQDAASIVTQSGEQYGWPEICLLNDHIRNAETRRRN</sequence>
<gene>
    <name evidence="1" type="ORF">AA2016_6237</name>
</gene>
<proteinExistence type="predicted"/>
<name>A0AAC8YVB1_AMIAI</name>
<evidence type="ECO:0000313" key="2">
    <source>
        <dbReference type="Proteomes" id="UP000075755"/>
    </source>
</evidence>
<reference evidence="1 2" key="1">
    <citation type="submission" date="2016-03" db="EMBL/GenBank/DDBJ databases">
        <title>Complete genome of Aminobacter aminovorans KCTC 2477.</title>
        <authorList>
            <person name="Kim K.M."/>
        </authorList>
    </citation>
    <scope>NUCLEOTIDE SEQUENCE [LARGE SCALE GENOMIC DNA]</scope>
    <source>
        <strain evidence="1 2">KCTC 2477</strain>
        <plasmid evidence="1 2">pAA02</plasmid>
    </source>
</reference>